<evidence type="ECO:0000313" key="1">
    <source>
        <dbReference type="EMBL" id="QIN77258.1"/>
    </source>
</evidence>
<dbReference type="AlphaFoldDB" id="A0A6G8PRZ1"/>
<proteinExistence type="predicted"/>
<dbReference type="RefSeq" id="WP_166394925.1">
    <property type="nucleotide sequence ID" value="NZ_CP045121.1"/>
</dbReference>
<reference evidence="1 2" key="1">
    <citation type="submission" date="2019-10" db="EMBL/GenBank/DDBJ databases">
        <title>Rubrobacter sp nov SCSIO 52915 isolated from a deep-sea sediment in the South China Sea.</title>
        <authorList>
            <person name="Chen R.W."/>
        </authorList>
    </citation>
    <scope>NUCLEOTIDE SEQUENCE [LARGE SCALE GENOMIC DNA]</scope>
    <source>
        <strain evidence="1 2">SCSIO 52915</strain>
    </source>
</reference>
<accession>A0A6G8PRZ1</accession>
<dbReference type="KEGG" id="rmar:GBA65_00585"/>
<dbReference type="EMBL" id="CP045121">
    <property type="protein sequence ID" value="QIN77258.1"/>
    <property type="molecule type" value="Genomic_DNA"/>
</dbReference>
<gene>
    <name evidence="1" type="ORF">GBA65_00585</name>
</gene>
<dbReference type="Proteomes" id="UP000502706">
    <property type="component" value="Chromosome"/>
</dbReference>
<protein>
    <submittedName>
        <fullName evidence="1">Uncharacterized protein</fullName>
    </submittedName>
</protein>
<sequence>MRAMLCGCGQRLEAANDDGLVHETLNHYRWVHGMAVVDGEDVRRIVEKGAFGPEEHPITHGGDPDGEVWSRDLLGRSGALSHTYEGYGGDAMWPTDFGPR</sequence>
<keyword evidence="2" id="KW-1185">Reference proteome</keyword>
<evidence type="ECO:0000313" key="2">
    <source>
        <dbReference type="Proteomes" id="UP000502706"/>
    </source>
</evidence>
<organism evidence="1 2">
    <name type="scientific">Rubrobacter marinus</name>
    <dbReference type="NCBI Taxonomy" id="2653852"/>
    <lineage>
        <taxon>Bacteria</taxon>
        <taxon>Bacillati</taxon>
        <taxon>Actinomycetota</taxon>
        <taxon>Rubrobacteria</taxon>
        <taxon>Rubrobacterales</taxon>
        <taxon>Rubrobacteraceae</taxon>
        <taxon>Rubrobacter</taxon>
    </lineage>
</organism>
<name>A0A6G8PRZ1_9ACTN</name>